<evidence type="ECO:0000313" key="1">
    <source>
        <dbReference type="EMBL" id="RWS22505.1"/>
    </source>
</evidence>
<keyword evidence="1" id="KW-0489">Methyltransferase</keyword>
<evidence type="ECO:0000313" key="2">
    <source>
        <dbReference type="Proteomes" id="UP000288716"/>
    </source>
</evidence>
<dbReference type="EMBL" id="NCKV01008609">
    <property type="protein sequence ID" value="RWS22505.1"/>
    <property type="molecule type" value="Genomic_DNA"/>
</dbReference>
<protein>
    <submittedName>
        <fullName evidence="1">Putative 18S rRNA (Guanine-N(7))-methyltransferase-like isoform X1</fullName>
    </submittedName>
</protein>
<dbReference type="GO" id="GO:0070476">
    <property type="term" value="P:rRNA (guanine-N7)-methylation"/>
    <property type="evidence" value="ECO:0007669"/>
    <property type="project" value="InterPro"/>
</dbReference>
<dbReference type="OrthoDB" id="2877at2759"/>
<reference evidence="1 2" key="1">
    <citation type="journal article" date="2018" name="Gigascience">
        <title>Genomes of trombidid mites reveal novel predicted allergens and laterally-transferred genes associated with secondary metabolism.</title>
        <authorList>
            <person name="Dong X."/>
            <person name="Chaisiri K."/>
            <person name="Xia D."/>
            <person name="Armstrong S.D."/>
            <person name="Fang Y."/>
            <person name="Donnelly M.J."/>
            <person name="Kadowaki T."/>
            <person name="McGarry J.W."/>
            <person name="Darby A.C."/>
            <person name="Makepeace B.L."/>
        </authorList>
    </citation>
    <scope>NUCLEOTIDE SEQUENCE [LARGE SCALE GENOMIC DNA]</scope>
    <source>
        <strain evidence="1">UoL-UT</strain>
    </source>
</reference>
<dbReference type="InterPro" id="IPR039769">
    <property type="entry name" value="Bud23-like"/>
</dbReference>
<dbReference type="GO" id="GO:0005730">
    <property type="term" value="C:nucleolus"/>
    <property type="evidence" value="ECO:0007669"/>
    <property type="project" value="TreeGrafter"/>
</dbReference>
<comment type="caution">
    <text evidence="1">The sequence shown here is derived from an EMBL/GenBank/DDBJ whole genome shotgun (WGS) entry which is preliminary data.</text>
</comment>
<dbReference type="STRING" id="299467.A0A443S4T9"/>
<organism evidence="1 2">
    <name type="scientific">Leptotrombidium deliense</name>
    <dbReference type="NCBI Taxonomy" id="299467"/>
    <lineage>
        <taxon>Eukaryota</taxon>
        <taxon>Metazoa</taxon>
        <taxon>Ecdysozoa</taxon>
        <taxon>Arthropoda</taxon>
        <taxon>Chelicerata</taxon>
        <taxon>Arachnida</taxon>
        <taxon>Acari</taxon>
        <taxon>Acariformes</taxon>
        <taxon>Trombidiformes</taxon>
        <taxon>Prostigmata</taxon>
        <taxon>Anystina</taxon>
        <taxon>Parasitengona</taxon>
        <taxon>Trombiculoidea</taxon>
        <taxon>Trombiculidae</taxon>
        <taxon>Leptotrombidium</taxon>
    </lineage>
</organism>
<keyword evidence="2" id="KW-1185">Reference proteome</keyword>
<keyword evidence="1" id="KW-0808">Transferase</keyword>
<dbReference type="Proteomes" id="UP000288716">
    <property type="component" value="Unassembled WGS sequence"/>
</dbReference>
<accession>A0A443S4T9</accession>
<name>A0A443S4T9_9ACAR</name>
<dbReference type="PANTHER" id="PTHR12734">
    <property type="entry name" value="METHYLTRANSFERASE-RELATED"/>
    <property type="match status" value="1"/>
</dbReference>
<proteinExistence type="predicted"/>
<dbReference type="VEuPathDB" id="VectorBase:LDEU009535"/>
<sequence>MVTQQAMKSGFTGSLVIDYPNSTKAMKIFSVLFTGGNDNQSPKGLTAELEHCSSVSYSDERQRCLTLSQTFDM</sequence>
<dbReference type="AlphaFoldDB" id="A0A443S4T9"/>
<dbReference type="PANTHER" id="PTHR12734:SF0">
    <property type="entry name" value="18S RRNA (GUANINE-N(7))-METHYLTRANSFERASE-RELATED"/>
    <property type="match status" value="1"/>
</dbReference>
<gene>
    <name evidence="1" type="ORF">B4U80_09035</name>
</gene>
<dbReference type="GO" id="GO:0016435">
    <property type="term" value="F:rRNA (guanine) methyltransferase activity"/>
    <property type="evidence" value="ECO:0007669"/>
    <property type="project" value="InterPro"/>
</dbReference>